<gene>
    <name evidence="4" type="ORF">PG999_000266</name>
</gene>
<name>A0AAW0RB90_9PEZI</name>
<dbReference type="Pfam" id="PF11402">
    <property type="entry name" value="Antifungal_prot"/>
    <property type="match status" value="1"/>
</dbReference>
<dbReference type="EMBL" id="JAQQWP010000001">
    <property type="protein sequence ID" value="KAK8132093.1"/>
    <property type="molecule type" value="Genomic_DNA"/>
</dbReference>
<keyword evidence="2" id="KW-0295">Fungicide</keyword>
<dbReference type="SUPFAM" id="SSF57598">
    <property type="entry name" value="Antifungal protein (AGAFP)"/>
    <property type="match status" value="1"/>
</dbReference>
<evidence type="ECO:0000256" key="2">
    <source>
        <dbReference type="ARBA" id="ARBA00022577"/>
    </source>
</evidence>
<dbReference type="InterPro" id="IPR023112">
    <property type="entry name" value="Antifungal-protein_dom_sf"/>
</dbReference>
<dbReference type="Gene3D" id="2.40.50.60">
    <property type="entry name" value="Antifungal protein domain"/>
    <property type="match status" value="1"/>
</dbReference>
<evidence type="ECO:0000313" key="4">
    <source>
        <dbReference type="EMBL" id="KAK8132093.1"/>
    </source>
</evidence>
<evidence type="ECO:0008006" key="6">
    <source>
        <dbReference type="Google" id="ProtNLM"/>
    </source>
</evidence>
<dbReference type="GO" id="GO:0031640">
    <property type="term" value="P:killing of cells of another organism"/>
    <property type="evidence" value="ECO:0007669"/>
    <property type="project" value="UniProtKB-KW"/>
</dbReference>
<organism evidence="4 5">
    <name type="scientific">Apiospora kogelbergensis</name>
    <dbReference type="NCBI Taxonomy" id="1337665"/>
    <lineage>
        <taxon>Eukaryota</taxon>
        <taxon>Fungi</taxon>
        <taxon>Dikarya</taxon>
        <taxon>Ascomycota</taxon>
        <taxon>Pezizomycotina</taxon>
        <taxon>Sordariomycetes</taxon>
        <taxon>Xylariomycetidae</taxon>
        <taxon>Amphisphaeriales</taxon>
        <taxon>Apiosporaceae</taxon>
        <taxon>Apiospora</taxon>
    </lineage>
</organism>
<reference evidence="4 5" key="1">
    <citation type="submission" date="2023-01" db="EMBL/GenBank/DDBJ databases">
        <title>Analysis of 21 Apiospora genomes using comparative genomics revels a genus with tremendous synthesis potential of carbohydrate active enzymes and secondary metabolites.</title>
        <authorList>
            <person name="Sorensen T."/>
        </authorList>
    </citation>
    <scope>NUCLEOTIDE SEQUENCE [LARGE SCALE GENOMIC DNA]</scope>
    <source>
        <strain evidence="4 5">CBS 117206</strain>
    </source>
</reference>
<keyword evidence="5" id="KW-1185">Reference proteome</keyword>
<proteinExistence type="predicted"/>
<sequence length="92" mass="9965">MQFSTVTLFLVAAMGAIATPVNSADGVEARAEQGTLLEYTGTCTKAKNECKFKGQTGATTFVKCPTKPNNHRCFRDGNKCTFDSYSRKVVCT</sequence>
<evidence type="ECO:0000256" key="1">
    <source>
        <dbReference type="ARBA" id="ARBA00022529"/>
    </source>
</evidence>
<accession>A0AAW0RB90</accession>
<evidence type="ECO:0000313" key="5">
    <source>
        <dbReference type="Proteomes" id="UP001392437"/>
    </source>
</evidence>
<protein>
    <recommendedName>
        <fullName evidence="6">Antifungal protein</fullName>
    </recommendedName>
</protein>
<dbReference type="AlphaFoldDB" id="A0AAW0RB90"/>
<dbReference type="Proteomes" id="UP001392437">
    <property type="component" value="Unassembled WGS sequence"/>
</dbReference>
<comment type="caution">
    <text evidence="4">The sequence shown here is derived from an EMBL/GenBank/DDBJ whole genome shotgun (WGS) entry which is preliminary data.</text>
</comment>
<keyword evidence="3" id="KW-0732">Signal</keyword>
<evidence type="ECO:0000256" key="3">
    <source>
        <dbReference type="SAM" id="SignalP"/>
    </source>
</evidence>
<dbReference type="GO" id="GO:0050832">
    <property type="term" value="P:defense response to fungus"/>
    <property type="evidence" value="ECO:0007669"/>
    <property type="project" value="UniProtKB-KW"/>
</dbReference>
<keyword evidence="1" id="KW-0929">Antimicrobial</keyword>
<dbReference type="InterPro" id="IPR022706">
    <property type="entry name" value="Antifungal_prot"/>
</dbReference>
<feature type="signal peptide" evidence="3">
    <location>
        <begin position="1"/>
        <end position="18"/>
    </location>
</feature>
<feature type="chain" id="PRO_5043968038" description="Antifungal protein" evidence="3">
    <location>
        <begin position="19"/>
        <end position="92"/>
    </location>
</feature>